<dbReference type="GO" id="GO:0016020">
    <property type="term" value="C:membrane"/>
    <property type="evidence" value="ECO:0007669"/>
    <property type="project" value="UniProtKB-SubCell"/>
</dbReference>
<accession>C6I0Q2</accession>
<gene>
    <name evidence="7" type="ORF">UBAL3_95680143</name>
</gene>
<dbReference type="Proteomes" id="UP000009374">
    <property type="component" value="Unassembled WGS sequence"/>
</dbReference>
<keyword evidence="4 5" id="KW-0472">Membrane</keyword>
<evidence type="ECO:0000256" key="3">
    <source>
        <dbReference type="ARBA" id="ARBA00022989"/>
    </source>
</evidence>
<keyword evidence="8" id="KW-1185">Reference proteome</keyword>
<comment type="subcellular location">
    <subcellularLocation>
        <location evidence="1">Membrane</location>
    </subcellularLocation>
</comment>
<keyword evidence="3 5" id="KW-1133">Transmembrane helix</keyword>
<dbReference type="InterPro" id="IPR023408">
    <property type="entry name" value="MscS_beta-dom_sf"/>
</dbReference>
<protein>
    <submittedName>
        <fullName evidence="7">Probable mechanosensitive ion channel</fullName>
    </submittedName>
</protein>
<feature type="transmembrane region" description="Helical" evidence="5">
    <location>
        <begin position="73"/>
        <end position="93"/>
    </location>
</feature>
<feature type="transmembrane region" description="Helical" evidence="5">
    <location>
        <begin position="99"/>
        <end position="128"/>
    </location>
</feature>
<evidence type="ECO:0000256" key="4">
    <source>
        <dbReference type="ARBA" id="ARBA00023136"/>
    </source>
</evidence>
<dbReference type="SUPFAM" id="SSF50182">
    <property type="entry name" value="Sm-like ribonucleoproteins"/>
    <property type="match status" value="1"/>
</dbReference>
<proteinExistence type="predicted"/>
<name>C6I0Q2_9BACT</name>
<sequence>MWKGAFFILLLSLYTGLIHHLVSNGTILKESEPTFMIGGVLVIGYAILKVLQSRLMKGLEGHVDPDRILTLRYFLDVGYFLIWGIVLVTFLGAGFKNLVLGGAILSALFGIVAQGSLTNLFAGIVLALTHPFRVGETISFLTWQYPKLAASLTHPTQNPEHRGTVLSIGKIYTMIATEDGREMYVPNNIMLQAMVLRDASSHGPVPVVFSVEVDLSVDPDQLKESLAQASSREPRLVAPVEVQVKSMAPRSMVLEFRSTWEGGHSPEFSRFVGNVLRQEALSSQGKV</sequence>
<organism evidence="7 8">
    <name type="scientific">Leptospirillum ferrodiazotrophum</name>
    <dbReference type="NCBI Taxonomy" id="412449"/>
    <lineage>
        <taxon>Bacteria</taxon>
        <taxon>Pseudomonadati</taxon>
        <taxon>Nitrospirota</taxon>
        <taxon>Nitrospiria</taxon>
        <taxon>Nitrospirales</taxon>
        <taxon>Nitrospiraceae</taxon>
        <taxon>Leptospirillum</taxon>
    </lineage>
</organism>
<dbReference type="PANTHER" id="PTHR30221">
    <property type="entry name" value="SMALL-CONDUCTANCE MECHANOSENSITIVE CHANNEL"/>
    <property type="match status" value="1"/>
</dbReference>
<dbReference type="InterPro" id="IPR010920">
    <property type="entry name" value="LSM_dom_sf"/>
</dbReference>
<dbReference type="AlphaFoldDB" id="C6I0Q2"/>
<dbReference type="InterPro" id="IPR045275">
    <property type="entry name" value="MscS_archaea/bacteria_type"/>
</dbReference>
<dbReference type="Gene3D" id="2.30.30.60">
    <property type="match status" value="1"/>
</dbReference>
<evidence type="ECO:0000313" key="7">
    <source>
        <dbReference type="EMBL" id="EES51707.1"/>
    </source>
</evidence>
<keyword evidence="2 5" id="KW-0812">Transmembrane</keyword>
<feature type="domain" description="Mechanosensitive ion channel MscS" evidence="6">
    <location>
        <begin position="116"/>
        <end position="193"/>
    </location>
</feature>
<dbReference type="EMBL" id="GG693887">
    <property type="protein sequence ID" value="EES51707.1"/>
    <property type="molecule type" value="Genomic_DNA"/>
</dbReference>
<dbReference type="GO" id="GO:0008381">
    <property type="term" value="F:mechanosensitive monoatomic ion channel activity"/>
    <property type="evidence" value="ECO:0007669"/>
    <property type="project" value="InterPro"/>
</dbReference>
<evidence type="ECO:0000256" key="1">
    <source>
        <dbReference type="ARBA" id="ARBA00004370"/>
    </source>
</evidence>
<evidence type="ECO:0000256" key="5">
    <source>
        <dbReference type="SAM" id="Phobius"/>
    </source>
</evidence>
<evidence type="ECO:0000259" key="6">
    <source>
        <dbReference type="Pfam" id="PF00924"/>
    </source>
</evidence>
<dbReference type="InterPro" id="IPR006685">
    <property type="entry name" value="MscS_channel_2nd"/>
</dbReference>
<dbReference type="PANTHER" id="PTHR30221:SF1">
    <property type="entry name" value="SMALL-CONDUCTANCE MECHANOSENSITIVE CHANNEL"/>
    <property type="match status" value="1"/>
</dbReference>
<evidence type="ECO:0000256" key="2">
    <source>
        <dbReference type="ARBA" id="ARBA00022692"/>
    </source>
</evidence>
<dbReference type="Pfam" id="PF00924">
    <property type="entry name" value="MS_channel_2nd"/>
    <property type="match status" value="1"/>
</dbReference>
<reference evidence="7 8" key="1">
    <citation type="journal article" date="2009" name="Appl. Environ. Microbiol.">
        <title>Community genomic and proteomic analyses of chemoautotrophic iron-oxidizing "Leptospirillum rubarum" (Group II) and "Leptospirillum ferrodiazotrophum" (Group III) bacteria in acid mine drainage biofilms.</title>
        <authorList>
            <person name="Goltsman D.S."/>
            <person name="Denef V.J."/>
            <person name="Singer S.W."/>
            <person name="VerBerkmoes N.C."/>
            <person name="Lefsrud M."/>
            <person name="Mueller R.S."/>
            <person name="Dick G.J."/>
            <person name="Sun C.L."/>
            <person name="Wheeler K.E."/>
            <person name="Zemla A."/>
            <person name="Baker B.J."/>
            <person name="Hauser L."/>
            <person name="Land M."/>
            <person name="Shah M.B."/>
            <person name="Thelen M.P."/>
            <person name="Hettich R.L."/>
            <person name="Banfield J.F."/>
        </authorList>
    </citation>
    <scope>NUCLEOTIDE SEQUENCE [LARGE SCALE GENOMIC DNA]</scope>
</reference>
<evidence type="ECO:0000313" key="8">
    <source>
        <dbReference type="Proteomes" id="UP000009374"/>
    </source>
</evidence>
<feature type="transmembrane region" description="Helical" evidence="5">
    <location>
        <begin position="33"/>
        <end position="52"/>
    </location>
</feature>